<dbReference type="Proteomes" id="UP001597115">
    <property type="component" value="Unassembled WGS sequence"/>
</dbReference>
<proteinExistence type="inferred from homology"/>
<dbReference type="PROSITE" id="PS50931">
    <property type="entry name" value="HTH_LYSR"/>
    <property type="match status" value="1"/>
</dbReference>
<dbReference type="InterPro" id="IPR036390">
    <property type="entry name" value="WH_DNA-bd_sf"/>
</dbReference>
<dbReference type="InterPro" id="IPR050389">
    <property type="entry name" value="LysR-type_TF"/>
</dbReference>
<sequence length="126" mass="14028">MNLDRFNLNLFVAFEALAESKTLTEAAGTLFITQSALSVALRQMREYFGDELFVFRPKQKELTPLARDLQPRIREILGTAKATLRLRDEFARSHSAFHPGVVALPRREMASVCSGSSGGTEERIAA</sequence>
<evidence type="ECO:0000256" key="2">
    <source>
        <dbReference type="ARBA" id="ARBA00023015"/>
    </source>
</evidence>
<dbReference type="PRINTS" id="PR00039">
    <property type="entry name" value="HTHLYSR"/>
</dbReference>
<evidence type="ECO:0000313" key="6">
    <source>
        <dbReference type="EMBL" id="MFD1611463.1"/>
    </source>
</evidence>
<feature type="domain" description="HTH lysR-type" evidence="5">
    <location>
        <begin position="6"/>
        <end position="63"/>
    </location>
</feature>
<evidence type="ECO:0000256" key="3">
    <source>
        <dbReference type="ARBA" id="ARBA00023125"/>
    </source>
</evidence>
<evidence type="ECO:0000256" key="1">
    <source>
        <dbReference type="ARBA" id="ARBA00009437"/>
    </source>
</evidence>
<protein>
    <submittedName>
        <fullName evidence="6">LysR family transcriptional regulator</fullName>
    </submittedName>
</protein>
<organism evidence="6 7">
    <name type="scientific">Sphingomonas tabacisoli</name>
    <dbReference type="NCBI Taxonomy" id="2249466"/>
    <lineage>
        <taxon>Bacteria</taxon>
        <taxon>Pseudomonadati</taxon>
        <taxon>Pseudomonadota</taxon>
        <taxon>Alphaproteobacteria</taxon>
        <taxon>Sphingomonadales</taxon>
        <taxon>Sphingomonadaceae</taxon>
        <taxon>Sphingomonas</taxon>
    </lineage>
</organism>
<gene>
    <name evidence="6" type="ORF">ACFSCW_06570</name>
</gene>
<evidence type="ECO:0000313" key="7">
    <source>
        <dbReference type="Proteomes" id="UP001597115"/>
    </source>
</evidence>
<keyword evidence="2" id="KW-0805">Transcription regulation</keyword>
<dbReference type="Pfam" id="PF00126">
    <property type="entry name" value="HTH_1"/>
    <property type="match status" value="1"/>
</dbReference>
<comment type="caution">
    <text evidence="6">The sequence shown here is derived from an EMBL/GenBank/DDBJ whole genome shotgun (WGS) entry which is preliminary data.</text>
</comment>
<evidence type="ECO:0000259" key="5">
    <source>
        <dbReference type="PROSITE" id="PS50931"/>
    </source>
</evidence>
<dbReference type="InterPro" id="IPR036388">
    <property type="entry name" value="WH-like_DNA-bd_sf"/>
</dbReference>
<dbReference type="EMBL" id="JBHUDY010000001">
    <property type="protein sequence ID" value="MFD1611463.1"/>
    <property type="molecule type" value="Genomic_DNA"/>
</dbReference>
<evidence type="ECO:0000256" key="4">
    <source>
        <dbReference type="ARBA" id="ARBA00023163"/>
    </source>
</evidence>
<reference evidence="7" key="1">
    <citation type="journal article" date="2019" name="Int. J. Syst. Evol. Microbiol.">
        <title>The Global Catalogue of Microorganisms (GCM) 10K type strain sequencing project: providing services to taxonomists for standard genome sequencing and annotation.</title>
        <authorList>
            <consortium name="The Broad Institute Genomics Platform"/>
            <consortium name="The Broad Institute Genome Sequencing Center for Infectious Disease"/>
            <person name="Wu L."/>
            <person name="Ma J."/>
        </authorList>
    </citation>
    <scope>NUCLEOTIDE SEQUENCE [LARGE SCALE GENOMIC DNA]</scope>
    <source>
        <strain evidence="7">CGMCC 1.16275</strain>
    </source>
</reference>
<dbReference type="RefSeq" id="WP_380888057.1">
    <property type="nucleotide sequence ID" value="NZ_JBHUDY010000001.1"/>
</dbReference>
<dbReference type="PANTHER" id="PTHR30118:SF6">
    <property type="entry name" value="HTH-TYPE TRANSCRIPTIONAL REGULATOR LEUO"/>
    <property type="match status" value="1"/>
</dbReference>
<dbReference type="SUPFAM" id="SSF46785">
    <property type="entry name" value="Winged helix' DNA-binding domain"/>
    <property type="match status" value="1"/>
</dbReference>
<keyword evidence="4" id="KW-0804">Transcription</keyword>
<dbReference type="InterPro" id="IPR000847">
    <property type="entry name" value="LysR_HTH_N"/>
</dbReference>
<keyword evidence="3" id="KW-0238">DNA-binding</keyword>
<keyword evidence="7" id="KW-1185">Reference proteome</keyword>
<dbReference type="PANTHER" id="PTHR30118">
    <property type="entry name" value="HTH-TYPE TRANSCRIPTIONAL REGULATOR LEUO-RELATED"/>
    <property type="match status" value="1"/>
</dbReference>
<accession>A0ABW4I208</accession>
<name>A0ABW4I208_9SPHN</name>
<comment type="similarity">
    <text evidence="1">Belongs to the LysR transcriptional regulatory family.</text>
</comment>
<dbReference type="Gene3D" id="1.10.10.10">
    <property type="entry name" value="Winged helix-like DNA-binding domain superfamily/Winged helix DNA-binding domain"/>
    <property type="match status" value="1"/>
</dbReference>